<accession>A0ABR1RF33</accession>
<feature type="compositionally biased region" description="Basic and acidic residues" evidence="1">
    <location>
        <begin position="82"/>
        <end position="91"/>
    </location>
</feature>
<feature type="compositionally biased region" description="Polar residues" evidence="1">
    <location>
        <begin position="93"/>
        <end position="103"/>
    </location>
</feature>
<dbReference type="EMBL" id="JAQQWI010000020">
    <property type="protein sequence ID" value="KAK7998761.1"/>
    <property type="molecule type" value="Genomic_DNA"/>
</dbReference>
<feature type="compositionally biased region" description="Gly residues" evidence="1">
    <location>
        <begin position="104"/>
        <end position="115"/>
    </location>
</feature>
<gene>
    <name evidence="3" type="ORF">PG991_011714</name>
    <name evidence="2" type="ORF">PG991_014956</name>
</gene>
<protein>
    <submittedName>
        <fullName evidence="3">Uncharacterized protein</fullName>
    </submittedName>
</protein>
<reference evidence="3 4" key="1">
    <citation type="submission" date="2023-01" db="EMBL/GenBank/DDBJ databases">
        <title>Analysis of 21 Apiospora genomes using comparative genomics revels a genus with tremendous synthesis potential of carbohydrate active enzymes and secondary metabolites.</title>
        <authorList>
            <person name="Sorensen T."/>
        </authorList>
    </citation>
    <scope>NUCLEOTIDE SEQUENCE [LARGE SCALE GENOMIC DNA]</scope>
    <source>
        <strain evidence="3 4">CBS 20057</strain>
    </source>
</reference>
<evidence type="ECO:0000256" key="1">
    <source>
        <dbReference type="SAM" id="MobiDB-lite"/>
    </source>
</evidence>
<keyword evidence="4" id="KW-1185">Reference proteome</keyword>
<dbReference type="Proteomes" id="UP001396898">
    <property type="component" value="Unassembled WGS sequence"/>
</dbReference>
<evidence type="ECO:0000313" key="4">
    <source>
        <dbReference type="Proteomes" id="UP001396898"/>
    </source>
</evidence>
<name>A0ABR1RF33_9PEZI</name>
<proteinExistence type="predicted"/>
<dbReference type="EMBL" id="JAQQWI010000016">
    <property type="protein sequence ID" value="KAK8009163.1"/>
    <property type="molecule type" value="Genomic_DNA"/>
</dbReference>
<comment type="caution">
    <text evidence="3">The sequence shown here is derived from an EMBL/GenBank/DDBJ whole genome shotgun (WGS) entry which is preliminary data.</text>
</comment>
<evidence type="ECO:0000313" key="3">
    <source>
        <dbReference type="EMBL" id="KAK8009163.1"/>
    </source>
</evidence>
<organism evidence="3 4">
    <name type="scientific">Apiospora marii</name>
    <dbReference type="NCBI Taxonomy" id="335849"/>
    <lineage>
        <taxon>Eukaryota</taxon>
        <taxon>Fungi</taxon>
        <taxon>Dikarya</taxon>
        <taxon>Ascomycota</taxon>
        <taxon>Pezizomycotina</taxon>
        <taxon>Sordariomycetes</taxon>
        <taxon>Xylariomycetidae</taxon>
        <taxon>Amphisphaeriales</taxon>
        <taxon>Apiosporaceae</taxon>
        <taxon>Apiospora</taxon>
    </lineage>
</organism>
<evidence type="ECO:0000313" key="2">
    <source>
        <dbReference type="EMBL" id="KAK7998761.1"/>
    </source>
</evidence>
<feature type="region of interest" description="Disordered" evidence="1">
    <location>
        <begin position="82"/>
        <end position="115"/>
    </location>
</feature>
<sequence>MEAQPTITSNLPPTPATIGFLCAQVKHYQAMAQHWQQAYAQAYSDVYDLAGQIQILSNHIKTMGAATGSNMQKVCITIHKTPEHTDTEAESHSVFSGESENTTGYGGGREAGLKG</sequence>